<evidence type="ECO:0000256" key="7">
    <source>
        <dbReference type="ARBA" id="ARBA00047899"/>
    </source>
</evidence>
<dbReference type="SUPFAM" id="SSF56112">
    <property type="entry name" value="Protein kinase-like (PK-like)"/>
    <property type="match status" value="1"/>
</dbReference>
<protein>
    <recommendedName>
        <fullName evidence="1">non-specific serine/threonine protein kinase</fullName>
        <ecNumber evidence="1">2.7.11.1</ecNumber>
    </recommendedName>
</protein>
<dbReference type="EMBL" id="AZBU02000004">
    <property type="protein sequence ID" value="TKR80110.1"/>
    <property type="molecule type" value="Genomic_DNA"/>
</dbReference>
<dbReference type="AlphaFoldDB" id="A0A4U5NC56"/>
<dbReference type="STRING" id="34508.A0A4U5NC56"/>
<evidence type="ECO:0000256" key="6">
    <source>
        <dbReference type="ARBA" id="ARBA00022840"/>
    </source>
</evidence>
<dbReference type="Gene3D" id="1.10.510.10">
    <property type="entry name" value="Transferase(Phosphotransferase) domain 1"/>
    <property type="match status" value="1"/>
</dbReference>
<evidence type="ECO:0000256" key="8">
    <source>
        <dbReference type="ARBA" id="ARBA00048679"/>
    </source>
</evidence>
<evidence type="ECO:0000313" key="11">
    <source>
        <dbReference type="Proteomes" id="UP000298663"/>
    </source>
</evidence>
<dbReference type="InterPro" id="IPR008271">
    <property type="entry name" value="Ser/Thr_kinase_AS"/>
</dbReference>
<keyword evidence="5" id="KW-0418">Kinase</keyword>
<keyword evidence="2" id="KW-0723">Serine/threonine-protein kinase</keyword>
<evidence type="ECO:0000259" key="9">
    <source>
        <dbReference type="PROSITE" id="PS50011"/>
    </source>
</evidence>
<comment type="catalytic activity">
    <reaction evidence="7">
        <text>L-threonyl-[protein] + ATP = O-phospho-L-threonyl-[protein] + ADP + H(+)</text>
        <dbReference type="Rhea" id="RHEA:46608"/>
        <dbReference type="Rhea" id="RHEA-COMP:11060"/>
        <dbReference type="Rhea" id="RHEA-COMP:11605"/>
        <dbReference type="ChEBI" id="CHEBI:15378"/>
        <dbReference type="ChEBI" id="CHEBI:30013"/>
        <dbReference type="ChEBI" id="CHEBI:30616"/>
        <dbReference type="ChEBI" id="CHEBI:61977"/>
        <dbReference type="ChEBI" id="CHEBI:456216"/>
        <dbReference type="EC" id="2.7.11.1"/>
    </reaction>
</comment>
<evidence type="ECO:0000256" key="5">
    <source>
        <dbReference type="ARBA" id="ARBA00022777"/>
    </source>
</evidence>
<dbReference type="Pfam" id="PF00069">
    <property type="entry name" value="Pkinase"/>
    <property type="match status" value="1"/>
</dbReference>
<evidence type="ECO:0000256" key="4">
    <source>
        <dbReference type="ARBA" id="ARBA00022741"/>
    </source>
</evidence>
<dbReference type="OrthoDB" id="5789847at2759"/>
<evidence type="ECO:0000256" key="1">
    <source>
        <dbReference type="ARBA" id="ARBA00012513"/>
    </source>
</evidence>
<dbReference type="GO" id="GO:0005524">
    <property type="term" value="F:ATP binding"/>
    <property type="evidence" value="ECO:0007669"/>
    <property type="project" value="UniProtKB-KW"/>
</dbReference>
<proteinExistence type="predicted"/>
<dbReference type="EC" id="2.7.11.1" evidence="1"/>
<feature type="domain" description="Protein kinase" evidence="9">
    <location>
        <begin position="1"/>
        <end position="236"/>
    </location>
</feature>
<keyword evidence="4" id="KW-0547">Nucleotide-binding</keyword>
<comment type="catalytic activity">
    <reaction evidence="8">
        <text>L-seryl-[protein] + ATP = O-phospho-L-seryl-[protein] + ADP + H(+)</text>
        <dbReference type="Rhea" id="RHEA:17989"/>
        <dbReference type="Rhea" id="RHEA-COMP:9863"/>
        <dbReference type="Rhea" id="RHEA-COMP:11604"/>
        <dbReference type="ChEBI" id="CHEBI:15378"/>
        <dbReference type="ChEBI" id="CHEBI:29999"/>
        <dbReference type="ChEBI" id="CHEBI:30616"/>
        <dbReference type="ChEBI" id="CHEBI:83421"/>
        <dbReference type="ChEBI" id="CHEBI:456216"/>
        <dbReference type="EC" id="2.7.11.1"/>
    </reaction>
</comment>
<reference evidence="10 11" key="1">
    <citation type="journal article" date="2015" name="Genome Biol.">
        <title>Comparative genomics of Steinernema reveals deeply conserved gene regulatory networks.</title>
        <authorList>
            <person name="Dillman A.R."/>
            <person name="Macchietto M."/>
            <person name="Porter C.F."/>
            <person name="Rogers A."/>
            <person name="Williams B."/>
            <person name="Antoshechkin I."/>
            <person name="Lee M.M."/>
            <person name="Goodwin Z."/>
            <person name="Lu X."/>
            <person name="Lewis E.E."/>
            <person name="Goodrich-Blair H."/>
            <person name="Stock S.P."/>
            <person name="Adams B.J."/>
            <person name="Sternberg P.W."/>
            <person name="Mortazavi A."/>
        </authorList>
    </citation>
    <scope>NUCLEOTIDE SEQUENCE [LARGE SCALE GENOMIC DNA]</scope>
    <source>
        <strain evidence="10 11">ALL</strain>
    </source>
</reference>
<keyword evidence="6" id="KW-0067">ATP-binding</keyword>
<keyword evidence="11" id="KW-1185">Reference proteome</keyword>
<evidence type="ECO:0000313" key="10">
    <source>
        <dbReference type="EMBL" id="TKR80110.1"/>
    </source>
</evidence>
<dbReference type="PROSITE" id="PS50011">
    <property type="entry name" value="PROTEIN_KINASE_DOM"/>
    <property type="match status" value="1"/>
</dbReference>
<name>A0A4U5NC56_STECR</name>
<keyword evidence="3" id="KW-0808">Transferase</keyword>
<organism evidence="10 11">
    <name type="scientific">Steinernema carpocapsae</name>
    <name type="common">Entomopathogenic nematode</name>
    <dbReference type="NCBI Taxonomy" id="34508"/>
    <lineage>
        <taxon>Eukaryota</taxon>
        <taxon>Metazoa</taxon>
        <taxon>Ecdysozoa</taxon>
        <taxon>Nematoda</taxon>
        <taxon>Chromadorea</taxon>
        <taxon>Rhabditida</taxon>
        <taxon>Tylenchina</taxon>
        <taxon>Panagrolaimomorpha</taxon>
        <taxon>Strongyloidoidea</taxon>
        <taxon>Steinernematidae</taxon>
        <taxon>Steinernema</taxon>
    </lineage>
</organism>
<dbReference type="InterPro" id="IPR011009">
    <property type="entry name" value="Kinase-like_dom_sf"/>
</dbReference>
<evidence type="ECO:0000256" key="3">
    <source>
        <dbReference type="ARBA" id="ARBA00022679"/>
    </source>
</evidence>
<dbReference type="Proteomes" id="UP000298663">
    <property type="component" value="Unassembled WGS sequence"/>
</dbReference>
<evidence type="ECO:0000256" key="2">
    <source>
        <dbReference type="ARBA" id="ARBA00022527"/>
    </source>
</evidence>
<dbReference type="GO" id="GO:0004674">
    <property type="term" value="F:protein serine/threonine kinase activity"/>
    <property type="evidence" value="ECO:0007669"/>
    <property type="project" value="UniProtKB-KW"/>
</dbReference>
<dbReference type="Gene3D" id="3.30.200.20">
    <property type="entry name" value="Phosphorylase Kinase, domain 1"/>
    <property type="match status" value="1"/>
</dbReference>
<gene>
    <name evidence="10" type="ORF">L596_014238</name>
</gene>
<accession>A0A4U5NC56</accession>
<sequence>MTSASGKNIAAKTIPNDDRRTAGLVKKEINVMSKLSHPHIVQFLGQSLTQRSSTILMEFVGADITIVVDVMDAEEKRIIFAQLVSAVEYMHDQGFAHCDLKPDNVLVKSTVNVKICDFGGATQIKFDSIGRELPMSGMVGTRNYEAPLKIRRKPSKASKDDIWSLGLILYWLFAEDLPWRVAIKEEDEHYRRWTEDIAPPGFLCLEGEVVQVLSCTLHHVECVRPTAKELGKLPYCGPICVRFLPASPRRLLLFQ</sequence>
<dbReference type="PANTHER" id="PTHR24343">
    <property type="entry name" value="SERINE/THREONINE KINASE"/>
    <property type="match status" value="1"/>
</dbReference>
<reference evidence="10 11" key="2">
    <citation type="journal article" date="2019" name="G3 (Bethesda)">
        <title>Hybrid Assembly of the Genome of the Entomopathogenic Nematode Steinernema carpocapsae Identifies the X-Chromosome.</title>
        <authorList>
            <person name="Serra L."/>
            <person name="Macchietto M."/>
            <person name="Macias-Munoz A."/>
            <person name="McGill C.J."/>
            <person name="Rodriguez I.M."/>
            <person name="Rodriguez B."/>
            <person name="Murad R."/>
            <person name="Mortazavi A."/>
        </authorList>
    </citation>
    <scope>NUCLEOTIDE SEQUENCE [LARGE SCALE GENOMIC DNA]</scope>
    <source>
        <strain evidence="10 11">ALL</strain>
    </source>
</reference>
<dbReference type="InterPro" id="IPR000719">
    <property type="entry name" value="Prot_kinase_dom"/>
</dbReference>
<dbReference type="PROSITE" id="PS00108">
    <property type="entry name" value="PROTEIN_KINASE_ST"/>
    <property type="match status" value="1"/>
</dbReference>
<comment type="caution">
    <text evidence="10">The sequence shown here is derived from an EMBL/GenBank/DDBJ whole genome shotgun (WGS) entry which is preliminary data.</text>
</comment>
<dbReference type="SMART" id="SM00220">
    <property type="entry name" value="S_TKc"/>
    <property type="match status" value="1"/>
</dbReference>